<dbReference type="Gene3D" id="1.10.3470.10">
    <property type="entry name" value="ABC transporter involved in vitamin B12 uptake, BtuC"/>
    <property type="match status" value="2"/>
</dbReference>
<evidence type="ECO:0000313" key="9">
    <source>
        <dbReference type="EMBL" id="MEM5339227.1"/>
    </source>
</evidence>
<evidence type="ECO:0000256" key="2">
    <source>
        <dbReference type="ARBA" id="ARBA00007935"/>
    </source>
</evidence>
<dbReference type="GO" id="GO:0022857">
    <property type="term" value="F:transmembrane transporter activity"/>
    <property type="evidence" value="ECO:0007669"/>
    <property type="project" value="InterPro"/>
</dbReference>
<feature type="transmembrane region" description="Helical" evidence="8">
    <location>
        <begin position="431"/>
        <end position="449"/>
    </location>
</feature>
<keyword evidence="6 8" id="KW-1133">Transmembrane helix</keyword>
<evidence type="ECO:0000256" key="4">
    <source>
        <dbReference type="ARBA" id="ARBA00022475"/>
    </source>
</evidence>
<name>A0A5C6VDR0_9BURK</name>
<evidence type="ECO:0000256" key="6">
    <source>
        <dbReference type="ARBA" id="ARBA00022989"/>
    </source>
</evidence>
<dbReference type="AlphaFoldDB" id="A0A5C6VDR0"/>
<evidence type="ECO:0000313" key="12">
    <source>
        <dbReference type="Proteomes" id="UP001481677"/>
    </source>
</evidence>
<evidence type="ECO:0000313" key="11">
    <source>
        <dbReference type="Proteomes" id="UP000321776"/>
    </source>
</evidence>
<dbReference type="GO" id="GO:0005886">
    <property type="term" value="C:plasma membrane"/>
    <property type="evidence" value="ECO:0007669"/>
    <property type="project" value="UniProtKB-SubCell"/>
</dbReference>
<dbReference type="PANTHER" id="PTHR30472">
    <property type="entry name" value="FERRIC ENTEROBACTIN TRANSPORT SYSTEM PERMEASE PROTEIN"/>
    <property type="match status" value="1"/>
</dbReference>
<evidence type="ECO:0000256" key="8">
    <source>
        <dbReference type="SAM" id="Phobius"/>
    </source>
</evidence>
<dbReference type="Proteomes" id="UP000321776">
    <property type="component" value="Unassembled WGS sequence"/>
</dbReference>
<protein>
    <submittedName>
        <fullName evidence="10">Fe(3+)-hydroxamate ABC transporter permease FhuB</fullName>
    </submittedName>
</protein>
<dbReference type="RefSeq" id="WP_147235595.1">
    <property type="nucleotide sequence ID" value="NZ_JAZHFZ010000003.1"/>
</dbReference>
<accession>A0A5C6VDR0</accession>
<feature type="transmembrane region" description="Helical" evidence="8">
    <location>
        <begin position="295"/>
        <end position="312"/>
    </location>
</feature>
<feature type="transmembrane region" description="Helical" evidence="8">
    <location>
        <begin position="485"/>
        <end position="505"/>
    </location>
</feature>
<dbReference type="Pfam" id="PF01032">
    <property type="entry name" value="FecCD"/>
    <property type="match status" value="2"/>
</dbReference>
<keyword evidence="5 8" id="KW-0812">Transmembrane</keyword>
<feature type="transmembrane region" description="Helical" evidence="8">
    <location>
        <begin position="674"/>
        <end position="694"/>
    </location>
</feature>
<feature type="transmembrane region" description="Helical" evidence="8">
    <location>
        <begin position="165"/>
        <end position="187"/>
    </location>
</feature>
<keyword evidence="4" id="KW-1003">Cell membrane</keyword>
<feature type="transmembrane region" description="Helical" evidence="8">
    <location>
        <begin position="379"/>
        <end position="399"/>
    </location>
</feature>
<dbReference type="SUPFAM" id="SSF81345">
    <property type="entry name" value="ABC transporter involved in vitamin B12 uptake, BtuC"/>
    <property type="match status" value="2"/>
</dbReference>
<dbReference type="GO" id="GO:0033214">
    <property type="term" value="P:siderophore-iron import into cell"/>
    <property type="evidence" value="ECO:0007669"/>
    <property type="project" value="TreeGrafter"/>
</dbReference>
<organism evidence="10 11">
    <name type="scientific">Paraburkholderia azotifigens</name>
    <dbReference type="NCBI Taxonomy" id="2057004"/>
    <lineage>
        <taxon>Bacteria</taxon>
        <taxon>Pseudomonadati</taxon>
        <taxon>Pseudomonadota</taxon>
        <taxon>Betaproteobacteria</taxon>
        <taxon>Burkholderiales</taxon>
        <taxon>Burkholderiaceae</taxon>
        <taxon>Paraburkholderia</taxon>
    </lineage>
</organism>
<dbReference type="NCBIfam" id="NF007869">
    <property type="entry name" value="PRK10577.1-6"/>
    <property type="match status" value="1"/>
</dbReference>
<evidence type="ECO:0000256" key="7">
    <source>
        <dbReference type="ARBA" id="ARBA00023136"/>
    </source>
</evidence>
<feature type="transmembrane region" description="Helical" evidence="8">
    <location>
        <begin position="253"/>
        <end position="275"/>
    </location>
</feature>
<dbReference type="PANTHER" id="PTHR30472:SF37">
    <property type="entry name" value="FE(3+) DICITRATE TRANSPORT SYSTEM PERMEASE PROTEIN FECD-RELATED"/>
    <property type="match status" value="1"/>
</dbReference>
<comment type="caution">
    <text evidence="10">The sequence shown here is derived from an EMBL/GenBank/DDBJ whole genome shotgun (WGS) entry which is preliminary data.</text>
</comment>
<comment type="similarity">
    <text evidence="2">Belongs to the binding-protein-dependent transport system permease family. FecCD subfamily.</text>
</comment>
<feature type="transmembrane region" description="Helical" evidence="8">
    <location>
        <begin position="511"/>
        <end position="536"/>
    </location>
</feature>
<feature type="transmembrane region" description="Helical" evidence="8">
    <location>
        <begin position="324"/>
        <end position="344"/>
    </location>
</feature>
<reference evidence="10 11" key="1">
    <citation type="journal article" date="2018" name="Int. J. Syst. Evol. Microbiol.">
        <title>Paraburkholderia azotifigens sp. nov., a nitrogen-fixing bacterium isolated from paddy soil.</title>
        <authorList>
            <person name="Choi G.M."/>
            <person name="Im W.T."/>
        </authorList>
    </citation>
    <scope>NUCLEOTIDE SEQUENCE [LARGE SCALE GENOMIC DNA]</scope>
    <source>
        <strain evidence="10 11">NF 2-5-3</strain>
    </source>
</reference>
<reference evidence="10" key="2">
    <citation type="submission" date="2019-08" db="EMBL/GenBank/DDBJ databases">
        <authorList>
            <person name="Im W.-T."/>
        </authorList>
    </citation>
    <scope>NUCLEOTIDE SEQUENCE</scope>
    <source>
        <strain evidence="10">NF 2-5-3</strain>
    </source>
</reference>
<keyword evidence="7 8" id="KW-0472">Membrane</keyword>
<keyword evidence="3" id="KW-0813">Transport</keyword>
<dbReference type="CDD" id="cd06550">
    <property type="entry name" value="TM_ABC_iron-siderophores_like"/>
    <property type="match status" value="2"/>
</dbReference>
<feature type="transmembrane region" description="Helical" evidence="8">
    <location>
        <begin position="81"/>
        <end position="99"/>
    </location>
</feature>
<comment type="subcellular location">
    <subcellularLocation>
        <location evidence="1">Cell membrane</location>
        <topology evidence="1">Multi-pass membrane protein</topology>
    </subcellularLocation>
</comment>
<feature type="transmembrane region" description="Helical" evidence="8">
    <location>
        <begin position="207"/>
        <end position="228"/>
    </location>
</feature>
<feature type="transmembrane region" description="Helical" evidence="8">
    <location>
        <begin position="25"/>
        <end position="45"/>
    </location>
</feature>
<proteinExistence type="inferred from homology"/>
<dbReference type="EMBL" id="JAZHGA010000003">
    <property type="protein sequence ID" value="MEM5339227.1"/>
    <property type="molecule type" value="Genomic_DNA"/>
</dbReference>
<sequence>MTTLAARKRMQRAEPRWRDAQRGRVGVLAVSLTALLVIVAALRIAPDLTMLLHAATSNAAHVSDDNALAQVLLFNLHVPRVLAAIVAGACLGIAGALFQALTRNPLASPDLLGITGGAQLGLLAAMLIPALAGTASVPLLFGCGLLASACVAAAAGGWRATPLRMVLAGSVCMLLFSAVSTLTLAFFEQSIAGVALWASGSLYQPGAHGLLTAVLWLMLPLAALPFVVRPLDPVSLGDDAALAVGVRVDAARFYALLVAVGFASVAVSIAGPMSYVGLIAPNLLRHLRGSHSTRLAALAPLSALVGALLVLATDSMVLALDLDGTLSTGVAIAVVGAPLMLAMIRHGGAWTSALAHTSDAAAQTARSRFTAWIAGLSPFGVALIVAAVAVVSICVAGTFGPTTLDPSRWLAALNGDDAVARMLLDLRLPRAVCALLAGAMLAASGVLMQSVVRNPLAGPEVLGVTQGASLATLVALLFSPLAAHAAIAVSSLTGGGVTLVAILALNRRTRYAPFAVALTGLVVGTLWTTLAQWVIVQESVQPARFVVWLVGGTYGRSWSDVLALLPWCAVTLPAFALLARPLDLLALGDDQAASLGLPVALLRPLALTVATIAACAAVAAVGPIGFVGLMAPHLAAMLGARAHRMRLWLAATCGAAILATADIGARTLLAPREIPAGVLTALIGAPYLLALLIVQARRERKRGR</sequence>
<feature type="transmembrane region" description="Helical" evidence="8">
    <location>
        <begin position="605"/>
        <end position="635"/>
    </location>
</feature>
<gene>
    <name evidence="10" type="primary">fhuB</name>
    <name evidence="10" type="ORF">FRZ40_22195</name>
    <name evidence="9" type="ORF">V4C56_06220</name>
</gene>
<evidence type="ECO:0000256" key="5">
    <source>
        <dbReference type="ARBA" id="ARBA00022692"/>
    </source>
</evidence>
<dbReference type="InterPro" id="IPR037294">
    <property type="entry name" value="ABC_BtuC-like"/>
</dbReference>
<dbReference type="EMBL" id="VOQS01000003">
    <property type="protein sequence ID" value="TXC83119.1"/>
    <property type="molecule type" value="Genomic_DNA"/>
</dbReference>
<evidence type="ECO:0000256" key="1">
    <source>
        <dbReference type="ARBA" id="ARBA00004651"/>
    </source>
</evidence>
<dbReference type="InterPro" id="IPR000522">
    <property type="entry name" value="ABC_transptr_permease_BtuC"/>
</dbReference>
<reference evidence="9 12" key="3">
    <citation type="submission" date="2024-01" db="EMBL/GenBank/DDBJ databases">
        <title>The diversity of rhizobia nodulating Mimosa spp. in eleven states of Brazil covering several biomes is determined by host plant, location, and edaphic factors.</title>
        <authorList>
            <person name="Rouws L."/>
            <person name="Barauna A."/>
            <person name="Beukes C."/>
            <person name="De Faria S.M."/>
            <person name="Gross E."/>
            <person name="Dos Reis Junior F.B."/>
            <person name="Simon M."/>
            <person name="Maluk M."/>
            <person name="Odee D.W."/>
            <person name="Kenicer G."/>
            <person name="Young J.P.W."/>
            <person name="Reis V.M."/>
            <person name="Zilli J."/>
            <person name="James E.K."/>
        </authorList>
    </citation>
    <scope>NUCLEOTIDE SEQUENCE [LARGE SCALE GENOMIC DNA]</scope>
    <source>
        <strain evidence="9 12">JPY530</strain>
    </source>
</reference>
<evidence type="ECO:0000256" key="3">
    <source>
        <dbReference type="ARBA" id="ARBA00022448"/>
    </source>
</evidence>
<dbReference type="Proteomes" id="UP001481677">
    <property type="component" value="Unassembled WGS sequence"/>
</dbReference>
<evidence type="ECO:0000313" key="10">
    <source>
        <dbReference type="EMBL" id="TXC83119.1"/>
    </source>
</evidence>
<feature type="transmembrane region" description="Helical" evidence="8">
    <location>
        <begin position="647"/>
        <end position="668"/>
    </location>
</feature>
<keyword evidence="12" id="KW-1185">Reference proteome</keyword>
<feature type="transmembrane region" description="Helical" evidence="8">
    <location>
        <begin position="111"/>
        <end position="132"/>
    </location>
</feature>
<feature type="transmembrane region" description="Helical" evidence="8">
    <location>
        <begin position="138"/>
        <end position="158"/>
    </location>
</feature>